<feature type="compositionally biased region" description="Basic residues" evidence="1">
    <location>
        <begin position="65"/>
        <end position="75"/>
    </location>
</feature>
<sequence>MVSRRNINALIELGNQRRELVTQLADMDTQINRCLPKVYLEGWTWGELCEASSLSQGPLANRLKKLGLSKAGGKRGRSDTRRRPASAAPANSADTPVKHRDVRGAGGFVASVSDQFGGLLSWIPG</sequence>
<comment type="caution">
    <text evidence="2">The sequence shown here is derived from an EMBL/GenBank/DDBJ whole genome shotgun (WGS) entry which is preliminary data.</text>
</comment>
<dbReference type="AlphaFoldDB" id="A0AAW4XE84"/>
<dbReference type="EMBL" id="JAJNCO010000004">
    <property type="protein sequence ID" value="MCD2111425.1"/>
    <property type="molecule type" value="Genomic_DNA"/>
</dbReference>
<organism evidence="2 3">
    <name type="scientific">Rhodococcus rhodochrous</name>
    <dbReference type="NCBI Taxonomy" id="1829"/>
    <lineage>
        <taxon>Bacteria</taxon>
        <taxon>Bacillati</taxon>
        <taxon>Actinomycetota</taxon>
        <taxon>Actinomycetes</taxon>
        <taxon>Mycobacteriales</taxon>
        <taxon>Nocardiaceae</taxon>
        <taxon>Rhodococcus</taxon>
    </lineage>
</organism>
<name>A0AAW4XE84_RHORH</name>
<evidence type="ECO:0000313" key="3">
    <source>
        <dbReference type="Proteomes" id="UP001198630"/>
    </source>
</evidence>
<accession>A0AAW4XE84</accession>
<reference evidence="2" key="1">
    <citation type="submission" date="2021-11" db="EMBL/GenBank/DDBJ databases">
        <title>Development of a sustainable strategy for remediation of hydrocarbon-contaminated territories based on the waste exchange concept.</title>
        <authorList>
            <person name="Elkin A."/>
        </authorList>
    </citation>
    <scope>NUCLEOTIDE SEQUENCE</scope>
    <source>
        <strain evidence="2">IEGM 757</strain>
    </source>
</reference>
<feature type="compositionally biased region" description="Low complexity" evidence="1">
    <location>
        <begin position="85"/>
        <end position="95"/>
    </location>
</feature>
<evidence type="ECO:0000256" key="1">
    <source>
        <dbReference type="SAM" id="MobiDB-lite"/>
    </source>
</evidence>
<dbReference type="Proteomes" id="UP001198630">
    <property type="component" value="Unassembled WGS sequence"/>
</dbReference>
<dbReference type="RefSeq" id="WP_230789904.1">
    <property type="nucleotide sequence ID" value="NZ_JAJNCO010000004.1"/>
</dbReference>
<evidence type="ECO:0000313" key="2">
    <source>
        <dbReference type="EMBL" id="MCD2111425.1"/>
    </source>
</evidence>
<gene>
    <name evidence="2" type="ORF">LQ384_09995</name>
</gene>
<proteinExistence type="predicted"/>
<protein>
    <submittedName>
        <fullName evidence="2">Uncharacterized protein</fullName>
    </submittedName>
</protein>
<feature type="region of interest" description="Disordered" evidence="1">
    <location>
        <begin position="65"/>
        <end position="100"/>
    </location>
</feature>